<dbReference type="Proteomes" id="UP000509301">
    <property type="component" value="Chromosome"/>
</dbReference>
<dbReference type="GO" id="GO:0004674">
    <property type="term" value="F:protein serine/threonine kinase activity"/>
    <property type="evidence" value="ECO:0007669"/>
    <property type="project" value="UniProtKB-KW"/>
</dbReference>
<organism evidence="1 2">
    <name type="scientific">Metallosphaera tengchongensis</name>
    <dbReference type="NCBI Taxonomy" id="1532350"/>
    <lineage>
        <taxon>Archaea</taxon>
        <taxon>Thermoproteota</taxon>
        <taxon>Thermoprotei</taxon>
        <taxon>Sulfolobales</taxon>
        <taxon>Sulfolobaceae</taxon>
        <taxon>Metallosphaera</taxon>
    </lineage>
</organism>
<keyword evidence="1" id="KW-0808">Transferase</keyword>
<evidence type="ECO:0000313" key="2">
    <source>
        <dbReference type="Proteomes" id="UP000509301"/>
    </source>
</evidence>
<sequence length="200" mass="22920">MVEIRNFIFPRYSEEIEEELLSLGINAAYSFGGTILGKLKVLGKGKTGVVVLTQEGLALKIRRTDSPKESLEMEAKMQVRAGEVAPKVMKYGKNFILMEYVEGRHLEYRESPGVIIDLLTKARRLEEVNLEHKEIVHPWKNVLVRGEETYILDYDSVSMKERAFNVNRVLNAFGFHELAKEYKRGGLSIQEVVSRIRSLF</sequence>
<dbReference type="SUPFAM" id="SSF56112">
    <property type="entry name" value="Protein kinase-like (PK-like)"/>
    <property type="match status" value="1"/>
</dbReference>
<dbReference type="RefSeq" id="WP_174632454.1">
    <property type="nucleotide sequence ID" value="NZ_CP049074.1"/>
</dbReference>
<keyword evidence="2" id="KW-1185">Reference proteome</keyword>
<accession>A0A6N0NVN0</accession>
<name>A0A6N0NVN0_9CREN</name>
<dbReference type="InterPro" id="IPR011009">
    <property type="entry name" value="Kinase-like_dom_sf"/>
</dbReference>
<dbReference type="KEGG" id="mten:GWK48_02550"/>
<dbReference type="GeneID" id="55640792"/>
<dbReference type="OrthoDB" id="86092at2157"/>
<keyword evidence="1" id="KW-0723">Serine/threonine-protein kinase</keyword>
<gene>
    <name evidence="1" type="ORF">GWK48_02550</name>
</gene>
<dbReference type="AlphaFoldDB" id="A0A6N0NVN0"/>
<protein>
    <submittedName>
        <fullName evidence="1">Serine/threonine protein kinase</fullName>
    </submittedName>
</protein>
<reference evidence="1 2" key="1">
    <citation type="submission" date="2020-02" db="EMBL/GenBank/DDBJ databases">
        <title>Comparative genome analysis reveals the metabolism and evolution of the thermophilic archaeal genus Metallosphaera.</title>
        <authorList>
            <person name="Jiang C."/>
        </authorList>
    </citation>
    <scope>NUCLEOTIDE SEQUENCE [LARGE SCALE GENOMIC DNA]</scope>
    <source>
        <strain evidence="1 2">Ric-A</strain>
    </source>
</reference>
<proteinExistence type="predicted"/>
<keyword evidence="1" id="KW-0418">Kinase</keyword>
<evidence type="ECO:0000313" key="1">
    <source>
        <dbReference type="EMBL" id="QKR00954.1"/>
    </source>
</evidence>
<dbReference type="EMBL" id="CP049074">
    <property type="protein sequence ID" value="QKR00954.1"/>
    <property type="molecule type" value="Genomic_DNA"/>
</dbReference>